<accession>A0ABY5XMA0</accession>
<organism evidence="1 2">
    <name type="scientific">Rhizobium sullae</name>
    <name type="common">Rhizobium hedysari</name>
    <dbReference type="NCBI Taxonomy" id="50338"/>
    <lineage>
        <taxon>Bacteria</taxon>
        <taxon>Pseudomonadati</taxon>
        <taxon>Pseudomonadota</taxon>
        <taxon>Alphaproteobacteria</taxon>
        <taxon>Hyphomicrobiales</taxon>
        <taxon>Rhizobiaceae</taxon>
        <taxon>Rhizobium/Agrobacterium group</taxon>
        <taxon>Rhizobium</taxon>
    </lineage>
</organism>
<protein>
    <submittedName>
        <fullName evidence="1">Uncharacterized protein</fullName>
    </submittedName>
</protein>
<evidence type="ECO:0000313" key="2">
    <source>
        <dbReference type="Proteomes" id="UP001060123"/>
    </source>
</evidence>
<dbReference type="Proteomes" id="UP001060123">
    <property type="component" value="Chromosome"/>
</dbReference>
<proteinExistence type="predicted"/>
<name>A0ABY5XMA0_RHISU</name>
<reference evidence="1" key="1">
    <citation type="submission" date="2022-09" db="EMBL/GenBank/DDBJ databases">
        <title>Australian commercial rhizobial inoculants.</title>
        <authorList>
            <person name="Kohlmeier M.G."/>
            <person name="O'Hara G.W."/>
            <person name="Colombi E."/>
            <person name="Ramsay J.P."/>
            <person name="Terpolilli J."/>
        </authorList>
    </citation>
    <scope>NUCLEOTIDE SEQUENCE</scope>
    <source>
        <strain evidence="1">WSM1592</strain>
    </source>
</reference>
<gene>
    <name evidence="1" type="ORF">N2599_06160</name>
</gene>
<sequence>MPLRLSSLTRGRGCAAFRPELVAGCVSVYPSSKSGKLYSIPLDELDAWDEKTTVRCRASKESQSLTCTTDPKRPLLDAAIEWNHAVLHAASERLFEGSVEGNVSVKLAAIADWIENRDPHTVLLSGNVKVEQADIALKRAVSAAEVSEPLACLFRLLTLDPIEIRVFLSRIRTGIRSALPALDFAAAGRFQPTRGSPRPVR</sequence>
<dbReference type="RefSeq" id="WP_027508884.1">
    <property type="nucleotide sequence ID" value="NZ_CP104143.1"/>
</dbReference>
<dbReference type="EMBL" id="CP104143">
    <property type="protein sequence ID" value="UWU15583.1"/>
    <property type="molecule type" value="Genomic_DNA"/>
</dbReference>
<keyword evidence="2" id="KW-1185">Reference proteome</keyword>
<evidence type="ECO:0000313" key="1">
    <source>
        <dbReference type="EMBL" id="UWU15583.1"/>
    </source>
</evidence>